<dbReference type="OrthoDB" id="361870at2759"/>
<dbReference type="InterPro" id="IPR034704">
    <property type="entry name" value="Ribosomal_bL28/bL31-like_sf"/>
</dbReference>
<dbReference type="PANTHER" id="PTHR13528:SF2">
    <property type="entry name" value="LARGE RIBOSOMAL SUBUNIT PROTEIN BL28M"/>
    <property type="match status" value="1"/>
</dbReference>
<sequence length="115" mass="13304">MNSILGFVSRSTFKRARRGLFGTTEKLFGNNVSHSERKTRRDWNPNVRHVHLYSETLDRKIGLRVTSNTLRCIDKAGGLDYYVLNTKDKDLNSDVALRLREEILAKQRELNGKLI</sequence>
<dbReference type="PANTHER" id="PTHR13528">
    <property type="entry name" value="39S RIBOSOMAL PROTEIN L28, MITOCHONDRIAL"/>
    <property type="match status" value="1"/>
</dbReference>
<dbReference type="GeneID" id="24921351"/>
<dbReference type="OMA" id="PNLCQVT"/>
<evidence type="ECO:0000256" key="1">
    <source>
        <dbReference type="ARBA" id="ARBA00008760"/>
    </source>
</evidence>
<name>D8M961_BLAHO</name>
<dbReference type="GO" id="GO:0003735">
    <property type="term" value="F:structural constituent of ribosome"/>
    <property type="evidence" value="ECO:0007669"/>
    <property type="project" value="InterPro"/>
</dbReference>
<proteinExistence type="inferred from homology"/>
<dbReference type="RefSeq" id="XP_012898648.1">
    <property type="nucleotide sequence ID" value="XM_013043194.1"/>
</dbReference>
<protein>
    <recommendedName>
        <fullName evidence="4">Large ribosomal subunit protein bL28m</fullName>
    </recommendedName>
</protein>
<evidence type="ECO:0000256" key="2">
    <source>
        <dbReference type="ARBA" id="ARBA00022980"/>
    </source>
</evidence>
<dbReference type="InterPro" id="IPR026569">
    <property type="entry name" value="Ribosomal_bL28"/>
</dbReference>
<dbReference type="InterPro" id="IPR037147">
    <property type="entry name" value="Ribosomal_bL28_sf"/>
</dbReference>
<evidence type="ECO:0000313" key="5">
    <source>
        <dbReference type="EMBL" id="CBK24600.2"/>
    </source>
</evidence>
<dbReference type="Proteomes" id="UP000008312">
    <property type="component" value="Unassembled WGS sequence"/>
</dbReference>
<dbReference type="EMBL" id="FN668688">
    <property type="protein sequence ID" value="CBK24600.2"/>
    <property type="molecule type" value="Genomic_DNA"/>
</dbReference>
<dbReference type="HAMAP" id="MF_00373">
    <property type="entry name" value="Ribosomal_bL28"/>
    <property type="match status" value="1"/>
</dbReference>
<evidence type="ECO:0000256" key="3">
    <source>
        <dbReference type="ARBA" id="ARBA00023274"/>
    </source>
</evidence>
<reference evidence="5" key="1">
    <citation type="submission" date="2010-02" db="EMBL/GenBank/DDBJ databases">
        <title>Sequencing and annotation of the Blastocystis hominis genome.</title>
        <authorList>
            <person name="Wincker P."/>
        </authorList>
    </citation>
    <scope>NUCLEOTIDE SEQUENCE</scope>
    <source>
        <strain evidence="5">Singapore isolate B</strain>
    </source>
</reference>
<dbReference type="Pfam" id="PF00830">
    <property type="entry name" value="Ribosomal_L28"/>
    <property type="match status" value="1"/>
</dbReference>
<dbReference type="FunFam" id="2.30.170.40:FF:000003">
    <property type="entry name" value="54S ribosomal protein L24"/>
    <property type="match status" value="1"/>
</dbReference>
<gene>
    <name evidence="5" type="ORF">GSBLH_T00004318001</name>
</gene>
<dbReference type="AlphaFoldDB" id="D8M961"/>
<dbReference type="InParanoid" id="D8M961"/>
<evidence type="ECO:0000256" key="4">
    <source>
        <dbReference type="ARBA" id="ARBA00035269"/>
    </source>
</evidence>
<dbReference type="GO" id="GO:0005762">
    <property type="term" value="C:mitochondrial large ribosomal subunit"/>
    <property type="evidence" value="ECO:0007669"/>
    <property type="project" value="TreeGrafter"/>
</dbReference>
<accession>D8M961</accession>
<dbReference type="Gene3D" id="2.30.170.40">
    <property type="entry name" value="Ribosomal protein L28/L24"/>
    <property type="match status" value="1"/>
</dbReference>
<dbReference type="SUPFAM" id="SSF143800">
    <property type="entry name" value="L28p-like"/>
    <property type="match status" value="1"/>
</dbReference>
<keyword evidence="3" id="KW-0687">Ribonucleoprotein</keyword>
<keyword evidence="6" id="KW-1185">Reference proteome</keyword>
<evidence type="ECO:0000313" key="6">
    <source>
        <dbReference type="Proteomes" id="UP000008312"/>
    </source>
</evidence>
<organism evidence="5">
    <name type="scientific">Blastocystis hominis</name>
    <dbReference type="NCBI Taxonomy" id="12968"/>
    <lineage>
        <taxon>Eukaryota</taxon>
        <taxon>Sar</taxon>
        <taxon>Stramenopiles</taxon>
        <taxon>Bigyra</taxon>
        <taxon>Opalozoa</taxon>
        <taxon>Opalinata</taxon>
        <taxon>Blastocystidae</taxon>
        <taxon>Blastocystis</taxon>
    </lineage>
</organism>
<keyword evidence="2" id="KW-0689">Ribosomal protein</keyword>
<comment type="similarity">
    <text evidence="1">Belongs to the bacterial ribosomal protein bL28 family.</text>
</comment>